<reference evidence="1 2" key="1">
    <citation type="submission" date="2020-06" db="EMBL/GenBank/DDBJ databases">
        <authorList>
            <person name="Li R."/>
            <person name="Bekaert M."/>
        </authorList>
    </citation>
    <scope>NUCLEOTIDE SEQUENCE [LARGE SCALE GENOMIC DNA]</scope>
    <source>
        <strain evidence="2">wild</strain>
    </source>
</reference>
<evidence type="ECO:0000313" key="1">
    <source>
        <dbReference type="EMBL" id="CAC5420344.1"/>
    </source>
</evidence>
<organism evidence="1 2">
    <name type="scientific">Mytilus coruscus</name>
    <name type="common">Sea mussel</name>
    <dbReference type="NCBI Taxonomy" id="42192"/>
    <lineage>
        <taxon>Eukaryota</taxon>
        <taxon>Metazoa</taxon>
        <taxon>Spiralia</taxon>
        <taxon>Lophotrochozoa</taxon>
        <taxon>Mollusca</taxon>
        <taxon>Bivalvia</taxon>
        <taxon>Autobranchia</taxon>
        <taxon>Pteriomorphia</taxon>
        <taxon>Mytilida</taxon>
        <taxon>Mytiloidea</taxon>
        <taxon>Mytilidae</taxon>
        <taxon>Mytilinae</taxon>
        <taxon>Mytilus</taxon>
    </lineage>
</organism>
<dbReference type="EMBL" id="CACVKT020009099">
    <property type="protein sequence ID" value="CAC5420344.1"/>
    <property type="molecule type" value="Genomic_DNA"/>
</dbReference>
<evidence type="ECO:0000313" key="2">
    <source>
        <dbReference type="Proteomes" id="UP000507470"/>
    </source>
</evidence>
<gene>
    <name evidence="1" type="ORF">MCOR_52569</name>
</gene>
<dbReference type="PANTHER" id="PTHR33845:SF1">
    <property type="entry name" value="C2H2-TYPE DOMAIN-CONTAINING PROTEIN"/>
    <property type="match status" value="1"/>
</dbReference>
<dbReference type="OrthoDB" id="5986288at2759"/>
<dbReference type="PANTHER" id="PTHR33845">
    <property type="entry name" value="C2H2-TYPE DOMAIN-CONTAINING PROTEIN"/>
    <property type="match status" value="1"/>
</dbReference>
<accession>A0A6J8EI83</accession>
<keyword evidence="2" id="KW-1185">Reference proteome</keyword>
<protein>
    <submittedName>
        <fullName evidence="1">Uncharacterized protein</fullName>
    </submittedName>
</protein>
<proteinExistence type="predicted"/>
<dbReference type="AlphaFoldDB" id="A0A6J8EI83"/>
<name>A0A6J8EI83_MYTCO</name>
<sequence>MNNFEFQANGVVVRRAYEIGRGQCYHLDKTLPVPLKGFKMVVPFPEFVEEHHGKLAALKESVDINMDNNHNNNDTENMSQINELENEDGDGLFVCPEQSYVKVYTHPPFLEAHICSGNHVYSENENSYDKVKKIWSEKCIAVDRQYKVLVQSVSSEVSQTREGWALKTTRHCKRFTKKVKDYLYKIYLNCSSTGKRPNFDRLSIELKMQRTENGTKMFSREEWLSPSQTRSVLANYVKLGSPTVVKSDISEDDDDIYHVLKEIETLEYHNKISE</sequence>
<dbReference type="Proteomes" id="UP000507470">
    <property type="component" value="Unassembled WGS sequence"/>
</dbReference>